<sequence length="194" mass="21072">MPPIGLAVMVRRVKSFYFLQAMNIWCAARAPPCLPPHPHHAAATIYEPDTPPARTPVSKCRQLMPLLGQAPCVLAVRGRDRHLRPLWPNREASEVSPRHPSGALTCLSSSAPPLLPPRQVPQSARGLRPRFSSSPDRGAGAAESGSSRGHAARFSDRSPRLSRQSWHRPSGESRVCFRATGGVPMVARSAPTVF</sequence>
<name>A0AAV7WZL8_PLEWA</name>
<evidence type="ECO:0000256" key="1">
    <source>
        <dbReference type="SAM" id="MobiDB-lite"/>
    </source>
</evidence>
<gene>
    <name evidence="2" type="ORF">NDU88_005470</name>
</gene>
<feature type="compositionally biased region" description="Low complexity" evidence="1">
    <location>
        <begin position="137"/>
        <end position="149"/>
    </location>
</feature>
<feature type="region of interest" description="Disordered" evidence="1">
    <location>
        <begin position="91"/>
        <end position="171"/>
    </location>
</feature>
<comment type="caution">
    <text evidence="2">The sequence shown here is derived from an EMBL/GenBank/DDBJ whole genome shotgun (WGS) entry which is preliminary data.</text>
</comment>
<dbReference type="AlphaFoldDB" id="A0AAV7WZL8"/>
<evidence type="ECO:0000313" key="2">
    <source>
        <dbReference type="EMBL" id="KAJ1217883.1"/>
    </source>
</evidence>
<protein>
    <submittedName>
        <fullName evidence="2">Uncharacterized protein</fullName>
    </submittedName>
</protein>
<reference evidence="2" key="1">
    <citation type="journal article" date="2022" name="bioRxiv">
        <title>Sequencing and chromosome-scale assembly of the giantPleurodeles waltlgenome.</title>
        <authorList>
            <person name="Brown T."/>
            <person name="Elewa A."/>
            <person name="Iarovenko S."/>
            <person name="Subramanian E."/>
            <person name="Araus A.J."/>
            <person name="Petzold A."/>
            <person name="Susuki M."/>
            <person name="Suzuki K.-i.T."/>
            <person name="Hayashi T."/>
            <person name="Toyoda A."/>
            <person name="Oliveira C."/>
            <person name="Osipova E."/>
            <person name="Leigh N.D."/>
            <person name="Simon A."/>
            <person name="Yun M.H."/>
        </authorList>
    </citation>
    <scope>NUCLEOTIDE SEQUENCE</scope>
    <source>
        <strain evidence="2">20211129_DDA</strain>
        <tissue evidence="2">Liver</tissue>
    </source>
</reference>
<keyword evidence="3" id="KW-1185">Reference proteome</keyword>
<proteinExistence type="predicted"/>
<evidence type="ECO:0000313" key="3">
    <source>
        <dbReference type="Proteomes" id="UP001066276"/>
    </source>
</evidence>
<accession>A0AAV7WZL8</accession>
<dbReference type="EMBL" id="JANPWB010000001">
    <property type="protein sequence ID" value="KAJ1217883.1"/>
    <property type="molecule type" value="Genomic_DNA"/>
</dbReference>
<dbReference type="Proteomes" id="UP001066276">
    <property type="component" value="Chromosome 1_1"/>
</dbReference>
<organism evidence="2 3">
    <name type="scientific">Pleurodeles waltl</name>
    <name type="common">Iberian ribbed newt</name>
    <dbReference type="NCBI Taxonomy" id="8319"/>
    <lineage>
        <taxon>Eukaryota</taxon>
        <taxon>Metazoa</taxon>
        <taxon>Chordata</taxon>
        <taxon>Craniata</taxon>
        <taxon>Vertebrata</taxon>
        <taxon>Euteleostomi</taxon>
        <taxon>Amphibia</taxon>
        <taxon>Batrachia</taxon>
        <taxon>Caudata</taxon>
        <taxon>Salamandroidea</taxon>
        <taxon>Salamandridae</taxon>
        <taxon>Pleurodelinae</taxon>
        <taxon>Pleurodeles</taxon>
    </lineage>
</organism>